<dbReference type="AlphaFoldDB" id="A0A8J5SB96"/>
<dbReference type="Proteomes" id="UP000729402">
    <property type="component" value="Unassembled WGS sequence"/>
</dbReference>
<feature type="region of interest" description="Disordered" evidence="1">
    <location>
        <begin position="60"/>
        <end position="116"/>
    </location>
</feature>
<proteinExistence type="predicted"/>
<keyword evidence="3" id="KW-1185">Reference proteome</keyword>
<accession>A0A8J5SB96</accession>
<evidence type="ECO:0000313" key="3">
    <source>
        <dbReference type="Proteomes" id="UP000729402"/>
    </source>
</evidence>
<evidence type="ECO:0000256" key="1">
    <source>
        <dbReference type="SAM" id="MobiDB-lite"/>
    </source>
</evidence>
<organism evidence="2 3">
    <name type="scientific">Zizania palustris</name>
    <name type="common">Northern wild rice</name>
    <dbReference type="NCBI Taxonomy" id="103762"/>
    <lineage>
        <taxon>Eukaryota</taxon>
        <taxon>Viridiplantae</taxon>
        <taxon>Streptophyta</taxon>
        <taxon>Embryophyta</taxon>
        <taxon>Tracheophyta</taxon>
        <taxon>Spermatophyta</taxon>
        <taxon>Magnoliopsida</taxon>
        <taxon>Liliopsida</taxon>
        <taxon>Poales</taxon>
        <taxon>Poaceae</taxon>
        <taxon>BOP clade</taxon>
        <taxon>Oryzoideae</taxon>
        <taxon>Oryzeae</taxon>
        <taxon>Zizaniinae</taxon>
        <taxon>Zizania</taxon>
    </lineage>
</organism>
<name>A0A8J5SB96_ZIZPA</name>
<gene>
    <name evidence="2" type="ORF">GUJ93_ZPchr0004g38832</name>
</gene>
<evidence type="ECO:0000313" key="2">
    <source>
        <dbReference type="EMBL" id="KAG8064782.1"/>
    </source>
</evidence>
<dbReference type="EMBL" id="JAAALK010000285">
    <property type="protein sequence ID" value="KAG8064782.1"/>
    <property type="molecule type" value="Genomic_DNA"/>
</dbReference>
<feature type="compositionally biased region" description="Basic residues" evidence="1">
    <location>
        <begin position="92"/>
        <end position="101"/>
    </location>
</feature>
<comment type="caution">
    <text evidence="2">The sequence shown here is derived from an EMBL/GenBank/DDBJ whole genome shotgun (WGS) entry which is preliminary data.</text>
</comment>
<reference evidence="2" key="1">
    <citation type="journal article" date="2021" name="bioRxiv">
        <title>Whole Genome Assembly and Annotation of Northern Wild Rice, Zizania palustris L., Supports a Whole Genome Duplication in the Zizania Genus.</title>
        <authorList>
            <person name="Haas M."/>
            <person name="Kono T."/>
            <person name="Macchietto M."/>
            <person name="Millas R."/>
            <person name="McGilp L."/>
            <person name="Shao M."/>
            <person name="Duquette J."/>
            <person name="Hirsch C.N."/>
            <person name="Kimball J."/>
        </authorList>
    </citation>
    <scope>NUCLEOTIDE SEQUENCE</scope>
    <source>
        <tissue evidence="2">Fresh leaf tissue</tissue>
    </source>
</reference>
<reference evidence="2" key="2">
    <citation type="submission" date="2021-02" db="EMBL/GenBank/DDBJ databases">
        <authorList>
            <person name="Kimball J.A."/>
            <person name="Haas M.W."/>
            <person name="Macchietto M."/>
            <person name="Kono T."/>
            <person name="Duquette J."/>
            <person name="Shao M."/>
        </authorList>
    </citation>
    <scope>NUCLEOTIDE SEQUENCE</scope>
    <source>
        <tissue evidence="2">Fresh leaf tissue</tissue>
    </source>
</reference>
<sequence>MMMVIPSIELSHVITELQHVVTSVSTQLTALEARRGLTLVAFMLPSCPYANEILRTANDNSFHTASPSPDAEAEAQGGEGIGHGSSVQRVCSWRKGRHHHWPNPSRALSVASRLRL</sequence>
<protein>
    <submittedName>
        <fullName evidence="2">Uncharacterized protein</fullName>
    </submittedName>
</protein>